<name>A0A6M0CI15_9FLAO</name>
<sequence length="198" mass="21729">MKTVRKGLLTTIILFFVTSLAIAQEKWSLELRPSTNFSTEDLADAKLKTGFGLEFTVSYNFMEHLGAYVGWGYNVFNSDNDSFAGTGDTDFDETGYSFGLQFIHPIGTSGKLSYLIRAGGVYNHIEVENDVVGDIISDSEHGLGWEVATGLQINLGDNWKLRPQVGYHELSRDIEIGSVTTAVDLNYVAVGVGIAKIF</sequence>
<protein>
    <submittedName>
        <fullName evidence="3">Outer membrane beta-barrel protein</fullName>
    </submittedName>
</protein>
<keyword evidence="4" id="KW-1185">Reference proteome</keyword>
<proteinExistence type="predicted"/>
<evidence type="ECO:0000259" key="2">
    <source>
        <dbReference type="Pfam" id="PF13505"/>
    </source>
</evidence>
<dbReference type="AlphaFoldDB" id="A0A6M0CI15"/>
<accession>A0A6M0CI15</accession>
<dbReference type="SUPFAM" id="SSF56925">
    <property type="entry name" value="OMPA-like"/>
    <property type="match status" value="1"/>
</dbReference>
<dbReference type="Pfam" id="PF13505">
    <property type="entry name" value="OMP_b-brl"/>
    <property type="match status" value="1"/>
</dbReference>
<dbReference type="RefSeq" id="WP_164029898.1">
    <property type="nucleotide sequence ID" value="NZ_JAABOQ010000002.1"/>
</dbReference>
<reference evidence="3 4" key="1">
    <citation type="submission" date="2020-01" db="EMBL/GenBank/DDBJ databases">
        <title>Spongiivirga citrea KCTC 32990T.</title>
        <authorList>
            <person name="Wang G."/>
        </authorList>
    </citation>
    <scope>NUCLEOTIDE SEQUENCE [LARGE SCALE GENOMIC DNA]</scope>
    <source>
        <strain evidence="3 4">KCTC 32990</strain>
    </source>
</reference>
<dbReference type="InterPro" id="IPR011250">
    <property type="entry name" value="OMP/PagP_B-barrel"/>
</dbReference>
<feature type="domain" description="Outer membrane protein beta-barrel" evidence="2">
    <location>
        <begin position="16"/>
        <end position="191"/>
    </location>
</feature>
<dbReference type="Proteomes" id="UP000474296">
    <property type="component" value="Unassembled WGS sequence"/>
</dbReference>
<comment type="caution">
    <text evidence="3">The sequence shown here is derived from an EMBL/GenBank/DDBJ whole genome shotgun (WGS) entry which is preliminary data.</text>
</comment>
<keyword evidence="1" id="KW-0732">Signal</keyword>
<evidence type="ECO:0000313" key="4">
    <source>
        <dbReference type="Proteomes" id="UP000474296"/>
    </source>
</evidence>
<dbReference type="Gene3D" id="2.40.160.20">
    <property type="match status" value="1"/>
</dbReference>
<dbReference type="InterPro" id="IPR027385">
    <property type="entry name" value="Beta-barrel_OMP"/>
</dbReference>
<dbReference type="EMBL" id="JAABOQ010000002">
    <property type="protein sequence ID" value="NER16593.1"/>
    <property type="molecule type" value="Genomic_DNA"/>
</dbReference>
<gene>
    <name evidence="3" type="ORF">GWK10_05190</name>
</gene>
<evidence type="ECO:0000256" key="1">
    <source>
        <dbReference type="ARBA" id="ARBA00022729"/>
    </source>
</evidence>
<evidence type="ECO:0000313" key="3">
    <source>
        <dbReference type="EMBL" id="NER16593.1"/>
    </source>
</evidence>
<organism evidence="3 4">
    <name type="scientific">Spongiivirga citrea</name>
    <dbReference type="NCBI Taxonomy" id="1481457"/>
    <lineage>
        <taxon>Bacteria</taxon>
        <taxon>Pseudomonadati</taxon>
        <taxon>Bacteroidota</taxon>
        <taxon>Flavobacteriia</taxon>
        <taxon>Flavobacteriales</taxon>
        <taxon>Flavobacteriaceae</taxon>
        <taxon>Spongiivirga</taxon>
    </lineage>
</organism>